<evidence type="ECO:0000313" key="3">
    <source>
        <dbReference type="Proteomes" id="UP000231742"/>
    </source>
</evidence>
<keyword evidence="3" id="KW-1185">Reference proteome</keyword>
<feature type="domain" description="Amidohydrolase 3" evidence="1">
    <location>
        <begin position="397"/>
        <end position="504"/>
    </location>
</feature>
<dbReference type="SUPFAM" id="SSF51556">
    <property type="entry name" value="Metallo-dependent hydrolases"/>
    <property type="match status" value="1"/>
</dbReference>
<reference evidence="2 3" key="1">
    <citation type="submission" date="2017-11" db="EMBL/GenBank/DDBJ databases">
        <title>Genomic Encyclopedia of Archaeal and Bacterial Type Strains, Phase II (KMG-II): From Individual Species to Whole Genera.</title>
        <authorList>
            <person name="Goeker M."/>
        </authorList>
    </citation>
    <scope>NUCLEOTIDE SEQUENCE [LARGE SCALE GENOMIC DNA]</scope>
    <source>
        <strain evidence="2 3">DSM 16400</strain>
    </source>
</reference>
<dbReference type="InterPro" id="IPR023100">
    <property type="entry name" value="D-aminoacylase_insert_dom_sf"/>
</dbReference>
<organism evidence="2 3">
    <name type="scientific">Salinibacterium amurskyense</name>
    <dbReference type="NCBI Taxonomy" id="205941"/>
    <lineage>
        <taxon>Bacteria</taxon>
        <taxon>Bacillati</taxon>
        <taxon>Actinomycetota</taxon>
        <taxon>Actinomycetes</taxon>
        <taxon>Micrococcales</taxon>
        <taxon>Microbacteriaceae</taxon>
        <taxon>Salinibacterium</taxon>
    </lineage>
</organism>
<comment type="caution">
    <text evidence="2">The sequence shown here is derived from an EMBL/GenBank/DDBJ whole genome shotgun (WGS) entry which is preliminary data.</text>
</comment>
<dbReference type="SUPFAM" id="SSF51338">
    <property type="entry name" value="Composite domain of metallo-dependent hydrolases"/>
    <property type="match status" value="1"/>
</dbReference>
<dbReference type="RefSeq" id="WP_100389126.1">
    <property type="nucleotide sequence ID" value="NZ_BMZU01000001.1"/>
</dbReference>
<proteinExistence type="predicted"/>
<dbReference type="OrthoDB" id="9763537at2"/>
<dbReference type="InterPro" id="IPR013108">
    <property type="entry name" value="Amidohydro_3"/>
</dbReference>
<name>A0A2M9DA42_9MICO</name>
<dbReference type="PANTHER" id="PTHR11647">
    <property type="entry name" value="HYDRANTOINASE/DIHYDROPYRIMIDINASE FAMILY MEMBER"/>
    <property type="match status" value="1"/>
</dbReference>
<dbReference type="AlphaFoldDB" id="A0A2M9DA42"/>
<protein>
    <submittedName>
        <fullName evidence="2">N-acyl-D-amino-acid deacylase</fullName>
    </submittedName>
</protein>
<dbReference type="InterPro" id="IPR032466">
    <property type="entry name" value="Metal_Hydrolase"/>
</dbReference>
<dbReference type="Gene3D" id="3.20.20.140">
    <property type="entry name" value="Metal-dependent hydrolases"/>
    <property type="match status" value="1"/>
</dbReference>
<dbReference type="InterPro" id="IPR011059">
    <property type="entry name" value="Metal-dep_hydrolase_composite"/>
</dbReference>
<dbReference type="InterPro" id="IPR050378">
    <property type="entry name" value="Metallo-dep_Hydrolases_sf"/>
</dbReference>
<dbReference type="Pfam" id="PF07969">
    <property type="entry name" value="Amidohydro_3"/>
    <property type="match status" value="2"/>
</dbReference>
<dbReference type="Proteomes" id="UP000231742">
    <property type="component" value="Unassembled WGS sequence"/>
</dbReference>
<evidence type="ECO:0000259" key="1">
    <source>
        <dbReference type="Pfam" id="PF07969"/>
    </source>
</evidence>
<dbReference type="GO" id="GO:0016811">
    <property type="term" value="F:hydrolase activity, acting on carbon-nitrogen (but not peptide) bonds, in linear amides"/>
    <property type="evidence" value="ECO:0007669"/>
    <property type="project" value="InterPro"/>
</dbReference>
<dbReference type="EMBL" id="PGFH01000001">
    <property type="protein sequence ID" value="PJJ82540.1"/>
    <property type="molecule type" value="Genomic_DNA"/>
</dbReference>
<evidence type="ECO:0000313" key="2">
    <source>
        <dbReference type="EMBL" id="PJJ82540.1"/>
    </source>
</evidence>
<dbReference type="Gene3D" id="2.30.40.10">
    <property type="entry name" value="Urease, subunit C, domain 1"/>
    <property type="match status" value="1"/>
</dbReference>
<accession>A0A2M9DA42</accession>
<feature type="domain" description="Amidohydrolase 3" evidence="1">
    <location>
        <begin position="46"/>
        <end position="288"/>
    </location>
</feature>
<sequence length="523" mass="54710">MTPVTLLRGGQVADGTGAPLLDADVLIADGKIAGIGHFPEGDADVVVDCTGLIVAPGFIDIHTHSDLTRFAYPECESRVLQGITTEVIGNCGLSPAPIRGNPDDVRAIIGPVDIVADVKVSWNSVSEYFAALDATPAATNVAPLVGHGTIVLAAQTRVGLDPHHDDDRRATMVAELHEALAAGAWGLSLGLMYSPGELSPVDELTELARSVAQHNALLSMHMRAYDSDGLADAVTEALQIAETSGARLQISHFRSIRDDDGSALDAAIALVENANGDVQADAYPYLAGHTTMLQLLPTELRALPVAEIAQRIADAPAAVAEMLESAAGFPPEAITVAKASANPLAVSRTLADLVADSGHESWGSLAVELLSANDLNVDVIIVGTRPVDALRVLQHPLVSVASDGLALSLTHDANLPHPRSIGTFPRSFDELSRAGMTTVEIVHKMTAKPAARLGFSDRGVLAVGACADVTVFDASTVADRATYASPLEAPQGIAHVFVNGVRVVRDGRHTHELPGHVLRRRTA</sequence>
<dbReference type="PANTHER" id="PTHR11647:SF1">
    <property type="entry name" value="COLLAPSIN RESPONSE MEDIATOR PROTEIN"/>
    <property type="match status" value="1"/>
</dbReference>
<dbReference type="Gene3D" id="3.30.1490.130">
    <property type="entry name" value="D-aminoacylase. Domain 3"/>
    <property type="match status" value="1"/>
</dbReference>
<gene>
    <name evidence="2" type="ORF">CLV85_1742</name>
</gene>